<sequence length="351" mass="38751">MQRRKRIDPRVIGSFVVGAILLGMAGLIFFGPGGLVSETEMYVLHFDSSVKGLTVGSPVRFRGVKIGQVKDINVRLRPSDLEFHIPVIIEIEPSRIKAEGSEQGFIDAMKATLKGGNPIDRLVEKGLRGQLQLDSLVTGRLYVNFDMYPDEPVYNVDYPSEYPPLPTISSSLGELTKTFEDLPLRELADKLIRSADGFERLVTSPSLHSGLAKFDELATNMNELLEEMKKDLSGITAELSATMQQTQKTLSNIDDKLGPASSELSDTLQAFAAASKKTEQTMQAFAAASQQTEQAMQSIEQMTSADSQLQQQLSQTLQELSRTARSVRYLANELEHDPQILLRGRSTGEKK</sequence>
<dbReference type="Pfam" id="PF02470">
    <property type="entry name" value="MlaD"/>
    <property type="match status" value="1"/>
</dbReference>
<keyword evidence="1" id="KW-0175">Coiled coil</keyword>
<dbReference type="STRING" id="1122189.SAMN02745165_02959"/>
<name>A0A1M6LFC4_MALRU</name>
<feature type="coiled-coil region" evidence="1">
    <location>
        <begin position="211"/>
        <end position="245"/>
    </location>
</feature>
<dbReference type="PANTHER" id="PTHR36698">
    <property type="entry name" value="BLL5892 PROTEIN"/>
    <property type="match status" value="1"/>
</dbReference>
<keyword evidence="2" id="KW-0812">Transmembrane</keyword>
<evidence type="ECO:0000313" key="4">
    <source>
        <dbReference type="EMBL" id="SHJ69894.1"/>
    </source>
</evidence>
<reference evidence="4 5" key="1">
    <citation type="submission" date="2016-11" db="EMBL/GenBank/DDBJ databases">
        <authorList>
            <person name="Jaros S."/>
            <person name="Januszkiewicz K."/>
            <person name="Wedrychowicz H."/>
        </authorList>
    </citation>
    <scope>NUCLEOTIDE SEQUENCE [LARGE SCALE GENOMIC DNA]</scope>
    <source>
        <strain evidence="4 5">DSM 5091</strain>
    </source>
</reference>
<protein>
    <submittedName>
        <fullName evidence="4">Paraquat-inducible protein B</fullName>
    </submittedName>
</protein>
<dbReference type="InterPro" id="IPR003399">
    <property type="entry name" value="Mce/MlaD"/>
</dbReference>
<dbReference type="EMBL" id="FQZT01000013">
    <property type="protein sequence ID" value="SHJ69894.1"/>
    <property type="molecule type" value="Genomic_DNA"/>
</dbReference>
<dbReference type="Proteomes" id="UP000184171">
    <property type="component" value="Unassembled WGS sequence"/>
</dbReference>
<evidence type="ECO:0000256" key="1">
    <source>
        <dbReference type="SAM" id="Coils"/>
    </source>
</evidence>
<evidence type="ECO:0000256" key="2">
    <source>
        <dbReference type="SAM" id="Phobius"/>
    </source>
</evidence>
<dbReference type="Gene3D" id="1.10.287.950">
    <property type="entry name" value="Methyl-accepting chemotaxis protein"/>
    <property type="match status" value="1"/>
</dbReference>
<dbReference type="AlphaFoldDB" id="A0A1M6LFC4"/>
<gene>
    <name evidence="4" type="ORF">SAMN02745165_02959</name>
</gene>
<accession>A0A1M6LFC4</accession>
<keyword evidence="2" id="KW-0472">Membrane</keyword>
<evidence type="ECO:0000259" key="3">
    <source>
        <dbReference type="Pfam" id="PF02470"/>
    </source>
</evidence>
<feature type="transmembrane region" description="Helical" evidence="2">
    <location>
        <begin position="12"/>
        <end position="31"/>
    </location>
</feature>
<evidence type="ECO:0000313" key="5">
    <source>
        <dbReference type="Proteomes" id="UP000184171"/>
    </source>
</evidence>
<feature type="domain" description="Mce/MlaD" evidence="3">
    <location>
        <begin position="42"/>
        <end position="146"/>
    </location>
</feature>
<organism evidence="4 5">
    <name type="scientific">Malonomonas rubra DSM 5091</name>
    <dbReference type="NCBI Taxonomy" id="1122189"/>
    <lineage>
        <taxon>Bacteria</taxon>
        <taxon>Pseudomonadati</taxon>
        <taxon>Thermodesulfobacteriota</taxon>
        <taxon>Desulfuromonadia</taxon>
        <taxon>Desulfuromonadales</taxon>
        <taxon>Geopsychrobacteraceae</taxon>
        <taxon>Malonomonas</taxon>
    </lineage>
</organism>
<dbReference type="RefSeq" id="WP_072909517.1">
    <property type="nucleotide sequence ID" value="NZ_FQZT01000013.1"/>
</dbReference>
<keyword evidence="5" id="KW-1185">Reference proteome</keyword>
<dbReference type="OrthoDB" id="9806984at2"/>
<dbReference type="SUPFAM" id="SSF58104">
    <property type="entry name" value="Methyl-accepting chemotaxis protein (MCP) signaling domain"/>
    <property type="match status" value="1"/>
</dbReference>
<dbReference type="PANTHER" id="PTHR36698:SF2">
    <property type="entry name" value="MCE_MLAD DOMAIN-CONTAINING PROTEIN"/>
    <property type="match status" value="1"/>
</dbReference>
<keyword evidence="2" id="KW-1133">Transmembrane helix</keyword>
<proteinExistence type="predicted"/>